<protein>
    <submittedName>
        <fullName evidence="1">Uncharacterized protein</fullName>
    </submittedName>
</protein>
<dbReference type="STRING" id="112234.SAMN05421768_10495"/>
<dbReference type="EMBL" id="FTNZ01000004">
    <property type="protein sequence ID" value="SIS34746.1"/>
    <property type="molecule type" value="Genomic_DNA"/>
</dbReference>
<dbReference type="Proteomes" id="UP000186106">
    <property type="component" value="Unassembled WGS sequence"/>
</dbReference>
<organism evidence="1 2">
    <name type="scientific">Chryseobacterium joostei</name>
    <dbReference type="NCBI Taxonomy" id="112234"/>
    <lineage>
        <taxon>Bacteria</taxon>
        <taxon>Pseudomonadati</taxon>
        <taxon>Bacteroidota</taxon>
        <taxon>Flavobacteriia</taxon>
        <taxon>Flavobacteriales</taxon>
        <taxon>Weeksellaceae</taxon>
        <taxon>Chryseobacterium group</taxon>
        <taxon>Chryseobacterium</taxon>
    </lineage>
</organism>
<proteinExistence type="predicted"/>
<gene>
    <name evidence="1" type="ORF">SAMN05421768_10495</name>
</gene>
<evidence type="ECO:0000313" key="2">
    <source>
        <dbReference type="Proteomes" id="UP000186106"/>
    </source>
</evidence>
<reference evidence="1 2" key="1">
    <citation type="submission" date="2017-01" db="EMBL/GenBank/DDBJ databases">
        <authorList>
            <person name="Mah S.A."/>
            <person name="Swanson W.J."/>
            <person name="Moy G.W."/>
            <person name="Vacquier V.D."/>
        </authorList>
    </citation>
    <scope>NUCLEOTIDE SEQUENCE [LARGE SCALE GENOMIC DNA]</scope>
    <source>
        <strain evidence="1 2">DSM 16927</strain>
    </source>
</reference>
<name>A0A1N7ICE7_9FLAO</name>
<accession>A0A1N7ICE7</accession>
<sequence length="31" mass="3800">MFLSSHENGKVIEEMEKFVRKEIEKLNDYKK</sequence>
<dbReference type="AlphaFoldDB" id="A0A1N7ICE7"/>
<evidence type="ECO:0000313" key="1">
    <source>
        <dbReference type="EMBL" id="SIS34746.1"/>
    </source>
</evidence>